<name>A0A2V4NEJ7_9RHOB</name>
<dbReference type="Proteomes" id="UP000248012">
    <property type="component" value="Unassembled WGS sequence"/>
</dbReference>
<dbReference type="EMBL" id="QFVT01000003">
    <property type="protein sequence ID" value="PYC48340.1"/>
    <property type="molecule type" value="Genomic_DNA"/>
</dbReference>
<evidence type="ECO:0000313" key="2">
    <source>
        <dbReference type="Proteomes" id="UP000248012"/>
    </source>
</evidence>
<keyword evidence="2" id="KW-1185">Reference proteome</keyword>
<gene>
    <name evidence="1" type="ORF">DI396_04930</name>
</gene>
<evidence type="ECO:0000313" key="1">
    <source>
        <dbReference type="EMBL" id="PYC48340.1"/>
    </source>
</evidence>
<dbReference type="PROSITE" id="PS51257">
    <property type="entry name" value="PROKAR_LIPOPROTEIN"/>
    <property type="match status" value="1"/>
</dbReference>
<comment type="caution">
    <text evidence="1">The sequence shown here is derived from an EMBL/GenBank/DDBJ whole genome shotgun (WGS) entry which is preliminary data.</text>
</comment>
<sequence>MILFRLLPALPAVVLLAGCLPIETYHKTGAPVARVQSDEVECKVDALKQVPVNTVTRSIPGQYVPGRKICNPRGCYRTAGHMTPPRIESYDSNAGLRGQVVEQCMQAQGYKRVKLERCTATGAMTLPATQPALNTQSCLVRAQNDQWVIVTP</sequence>
<accession>A0A2V4NEJ7</accession>
<dbReference type="AlphaFoldDB" id="A0A2V4NEJ7"/>
<dbReference type="RefSeq" id="WP_110795074.1">
    <property type="nucleotide sequence ID" value="NZ_KZ826482.1"/>
</dbReference>
<reference evidence="1 2" key="1">
    <citation type="submission" date="2018-05" db="EMBL/GenBank/DDBJ databases">
        <title>Oceanovita maritima gen. nov., sp. nov., a marine bacterium in the family Rhodobacteraceae isolated from surface seawater of Lundu port Xiamen, China.</title>
        <authorList>
            <person name="Hetharua B.H."/>
            <person name="Min D."/>
            <person name="Liao H."/>
            <person name="Tian Y."/>
        </authorList>
    </citation>
    <scope>NUCLEOTIDE SEQUENCE [LARGE SCALE GENOMIC DNA]</scope>
    <source>
        <strain evidence="1 2">FSX-11</strain>
    </source>
</reference>
<proteinExistence type="predicted"/>
<protein>
    <submittedName>
        <fullName evidence="1">Uncharacterized protein</fullName>
    </submittedName>
</protein>
<organism evidence="1 2">
    <name type="scientific">Litorivita pollutaquae</name>
    <dbReference type="NCBI Taxonomy" id="2200892"/>
    <lineage>
        <taxon>Bacteria</taxon>
        <taxon>Pseudomonadati</taxon>
        <taxon>Pseudomonadota</taxon>
        <taxon>Alphaproteobacteria</taxon>
        <taxon>Rhodobacterales</taxon>
        <taxon>Paracoccaceae</taxon>
        <taxon>Litorivita</taxon>
    </lineage>
</organism>
<dbReference type="OrthoDB" id="7274329at2"/>